<feature type="transmembrane region" description="Helical" evidence="4">
    <location>
        <begin position="266"/>
        <end position="289"/>
    </location>
</feature>
<feature type="region of interest" description="Disordered" evidence="3">
    <location>
        <begin position="213"/>
        <end position="233"/>
    </location>
</feature>
<feature type="compositionally biased region" description="Basic and acidic residues" evidence="3">
    <location>
        <begin position="45"/>
        <end position="59"/>
    </location>
</feature>
<evidence type="ECO:0000256" key="2">
    <source>
        <dbReference type="ARBA" id="ARBA00022737"/>
    </source>
</evidence>
<evidence type="ECO:0000256" key="3">
    <source>
        <dbReference type="SAM" id="MobiDB-lite"/>
    </source>
</evidence>
<name>A0A6T9ZRB4_9STRA</name>
<evidence type="ECO:0008006" key="7">
    <source>
        <dbReference type="Google" id="ProtNLM"/>
    </source>
</evidence>
<proteinExistence type="predicted"/>
<evidence type="ECO:0000256" key="1">
    <source>
        <dbReference type="ARBA" id="ARBA00022614"/>
    </source>
</evidence>
<accession>A0A6T9ZRB4</accession>
<feature type="compositionally biased region" description="Basic and acidic residues" evidence="3">
    <location>
        <begin position="15"/>
        <end position="29"/>
    </location>
</feature>
<dbReference type="FunFam" id="3.80.10.10:FF:000041">
    <property type="entry name" value="LRR receptor-like serine/threonine-protein kinase ERECTA"/>
    <property type="match status" value="1"/>
</dbReference>
<reference evidence="5" key="1">
    <citation type="submission" date="2021-01" db="EMBL/GenBank/DDBJ databases">
        <authorList>
            <person name="Corre E."/>
            <person name="Pelletier E."/>
            <person name="Niang G."/>
            <person name="Scheremetjew M."/>
            <person name="Finn R."/>
            <person name="Kale V."/>
            <person name="Holt S."/>
            <person name="Cochrane G."/>
            <person name="Meng A."/>
            <person name="Brown T."/>
            <person name="Cohen L."/>
        </authorList>
    </citation>
    <scope>NUCLEOTIDE SEQUENCE</scope>
    <source>
        <strain evidence="5">B596</strain>
    </source>
</reference>
<keyword evidence="1" id="KW-0433">Leucine-rich repeat</keyword>
<protein>
    <recommendedName>
        <fullName evidence="7">L domain-like protein</fullName>
    </recommendedName>
</protein>
<keyword evidence="4" id="KW-1133">Transmembrane helix</keyword>
<keyword evidence="2" id="KW-0677">Repeat</keyword>
<evidence type="ECO:0000256" key="4">
    <source>
        <dbReference type="SAM" id="Phobius"/>
    </source>
</evidence>
<dbReference type="InterPro" id="IPR001611">
    <property type="entry name" value="Leu-rich_rpt"/>
</dbReference>
<dbReference type="EMBL" id="HBFG01001449">
    <property type="protein sequence ID" value="CAD8729605.1"/>
    <property type="molecule type" value="Transcribed_RNA"/>
</dbReference>
<dbReference type="Gene3D" id="3.80.10.10">
    <property type="entry name" value="Ribonuclease Inhibitor"/>
    <property type="match status" value="2"/>
</dbReference>
<feature type="region of interest" description="Disordered" evidence="3">
    <location>
        <begin position="1"/>
        <end position="85"/>
    </location>
</feature>
<gene>
    <name evidence="5" type="ORF">PDEL0327_LOCUS1098</name>
    <name evidence="6" type="ORF">PDEL0327_LOCUS1099</name>
</gene>
<sequence length="908" mass="100050">MMNTAMDRWGASSSSDKENDSKTKSGDSKTKRKPLKLKQQILQKSESDNSLKETSDNKSYKSSNSSGSHKSSGKRQSGPVTAILGDIEADLESIANLPPPPMDNIVAEDEEIMNEVSTIAGDTYSGVEMDASVAEAVPPYNDESYAMPVPPGAAQFDDAMITPTYSVLRQDKKRLSRVFNVSVPLDDEETTLTENPTGEDEYGFQDDSALEQVEQGKSQKKVVDKSFDDDDDDYDDYEFDDEKQFQESEEPKSPPRRTRRFRCMMFAGFALAFLLLVGIAALGYTLYAIRNEDEGALSLFTKEFWDNAGDKMAFWKKDEMDGFATIPPTSYTSWVSSSSGTSQPTEWSPTEVPITEEMETVMAMVTALTFQKDWLNATALTDPSSMQYQVMEWLSEDPALENYSQEQVMQRYALGCFYRGVLGDDIPLEEDVADAKNHEDIRETWMTYAEECENWKNTETKKNQKGPCNDLGQIRSIHLENAALTGTLASELALLSDSLESLYLTKNQLYGTIPTAYGQLTNLKRLQLSRNTFEGTVDGPELLAPLEKLEIIGLGGNKLSGPIPGELGSMPKMVYINIPYNDFTGSIPATWTSEKLEHVSFAMNELTGEIPEQLTGMKKLKRLFLTGNNLVGNVSEICVLPYVNATYNVTYNKMDMDVDCDKVHCDCCGCQDVRPPPFIEVDIDLPELDINASFATAIDSNVSNATFAYEVTMPVNSTANVSVGTEDVTTETPANSTGNITVVPFVDDASFDEALSVLNGGLPAAQASEPYGCQSISVGFQCYTSGWSIDFELSNNDCAMEATTDYDVVALFPFEGDVMGPSKVGTLKNLDNALFWSSSCGLTECDGVIANGQVYYRNTYPSHMAPLSPPWWPVAPNSMMQVQWIRVDESGTAIVLAESAPFLVSNKC</sequence>
<evidence type="ECO:0000313" key="6">
    <source>
        <dbReference type="EMBL" id="CAD8729606.1"/>
    </source>
</evidence>
<evidence type="ECO:0000313" key="5">
    <source>
        <dbReference type="EMBL" id="CAD8729605.1"/>
    </source>
</evidence>
<organism evidence="5">
    <name type="scientific">Pseudo-nitzschia delicatissima</name>
    <dbReference type="NCBI Taxonomy" id="44447"/>
    <lineage>
        <taxon>Eukaryota</taxon>
        <taxon>Sar</taxon>
        <taxon>Stramenopiles</taxon>
        <taxon>Ochrophyta</taxon>
        <taxon>Bacillariophyta</taxon>
        <taxon>Bacillariophyceae</taxon>
        <taxon>Bacillariophycidae</taxon>
        <taxon>Bacillariales</taxon>
        <taxon>Bacillariaceae</taxon>
        <taxon>Pseudo-nitzschia</taxon>
    </lineage>
</organism>
<dbReference type="InterPro" id="IPR032675">
    <property type="entry name" value="LRR_dom_sf"/>
</dbReference>
<dbReference type="Pfam" id="PF13855">
    <property type="entry name" value="LRR_8"/>
    <property type="match status" value="1"/>
</dbReference>
<dbReference type="SUPFAM" id="SSF52058">
    <property type="entry name" value="L domain-like"/>
    <property type="match status" value="1"/>
</dbReference>
<dbReference type="AlphaFoldDB" id="A0A6T9ZRB4"/>
<feature type="compositionally biased region" description="Low complexity" evidence="3">
    <location>
        <begin position="60"/>
        <end position="78"/>
    </location>
</feature>
<dbReference type="PANTHER" id="PTHR48065">
    <property type="entry name" value="OS10G0469600 PROTEIN"/>
    <property type="match status" value="1"/>
</dbReference>
<keyword evidence="4" id="KW-0472">Membrane</keyword>
<keyword evidence="4" id="KW-0812">Transmembrane</keyword>
<dbReference type="EMBL" id="HBFG01001450">
    <property type="protein sequence ID" value="CAD8729606.1"/>
    <property type="molecule type" value="Transcribed_RNA"/>
</dbReference>